<feature type="active site" description="Proton donor/acceptor" evidence="5">
    <location>
        <position position="144"/>
    </location>
</feature>
<dbReference type="InterPro" id="IPR028614">
    <property type="entry name" value="GDP_fucose/colitose_synth"/>
</dbReference>
<feature type="binding site" evidence="5">
    <location>
        <position position="210"/>
    </location>
    <ligand>
        <name>substrate</name>
    </ligand>
</feature>
<feature type="site" description="Important for catalytic activity" evidence="5">
    <location>
        <position position="117"/>
    </location>
</feature>
<keyword evidence="8" id="KW-1185">Reference proteome</keyword>
<comment type="caution">
    <text evidence="5">Lacks conserved residue(s) required for the propagation of feature annotation.</text>
</comment>
<dbReference type="EC" id="1.1.1.271" evidence="5"/>
<dbReference type="EMBL" id="VUMD01000007">
    <property type="protein sequence ID" value="MSS36793.1"/>
    <property type="molecule type" value="Genomic_DNA"/>
</dbReference>
<evidence type="ECO:0000256" key="5">
    <source>
        <dbReference type="HAMAP-Rule" id="MF_00956"/>
    </source>
</evidence>
<comment type="catalytic activity">
    <reaction evidence="5">
        <text>GDP-beta-L-fucose + NADP(+) = GDP-4-dehydro-alpha-D-rhamnose + NADPH + H(+)</text>
        <dbReference type="Rhea" id="RHEA:18885"/>
        <dbReference type="ChEBI" id="CHEBI:15378"/>
        <dbReference type="ChEBI" id="CHEBI:57273"/>
        <dbReference type="ChEBI" id="CHEBI:57783"/>
        <dbReference type="ChEBI" id="CHEBI:57964"/>
        <dbReference type="ChEBI" id="CHEBI:58349"/>
        <dbReference type="EC" id="1.1.1.271"/>
    </reaction>
</comment>
<reference evidence="7 8" key="1">
    <citation type="submission" date="2019-08" db="EMBL/GenBank/DDBJ databases">
        <title>In-depth cultivation of the pig gut microbiome towards novel bacterial diversity and tailored functional studies.</title>
        <authorList>
            <person name="Wylensek D."/>
            <person name="Hitch T.C.A."/>
            <person name="Clavel T."/>
        </authorList>
    </citation>
    <scope>NUCLEOTIDE SEQUENCE [LARGE SCALE GENOMIC DNA]</scope>
    <source>
        <strain evidence="7 8">WCA-389-WT-23D1</strain>
    </source>
</reference>
<evidence type="ECO:0000256" key="2">
    <source>
        <dbReference type="ARBA" id="ARBA00022857"/>
    </source>
</evidence>
<sequence length="318" mass="35817">MKNKAMDMNKNEKIYIAGHRGLVGTALTHRLLQKGYKNILTRTSSEMDLVCQKSVEDFLVKEKPDWVIMVAANHGGIQANLSHTAEFLYDNMMINFNLIHAALLAGVKKIINISASCVYPESIFEPFREDMLFSGPVQKGTEGYAWAKAMGIRYCQICNAQFGTKFTSLLPVNLYGRNVSFDPEQTGVLPAMIKRFHDAVKHHKSEVCIWGDGKARREFLHVEDLVSAVELLLNVEHEDDTYNVGSGEWISIQELASICADICGYKGKILNDLTRPKGTSRQKLDSGRLKLLGWEPKVSLRNGIMDLYRYALETNLLE</sequence>
<dbReference type="InterPro" id="IPR001509">
    <property type="entry name" value="Epimerase_deHydtase"/>
</dbReference>
<gene>
    <name evidence="5" type="primary">fcl</name>
    <name evidence="7" type="ORF">FYJ39_09465</name>
</gene>
<organism evidence="7 8">
    <name type="scientific">Clostridium porci</name>
    <dbReference type="NCBI Taxonomy" id="2605778"/>
    <lineage>
        <taxon>Bacteria</taxon>
        <taxon>Bacillati</taxon>
        <taxon>Bacillota</taxon>
        <taxon>Clostridia</taxon>
        <taxon>Eubacteriales</taxon>
        <taxon>Clostridiaceae</taxon>
        <taxon>Clostridium</taxon>
    </lineage>
</organism>
<keyword evidence="2 5" id="KW-0521">NADP</keyword>
<keyword evidence="4 5" id="KW-0413">Isomerase</keyword>
<dbReference type="GO" id="GO:0016853">
    <property type="term" value="F:isomerase activity"/>
    <property type="evidence" value="ECO:0007669"/>
    <property type="project" value="UniProtKB-KW"/>
</dbReference>
<feature type="binding site" evidence="5">
    <location>
        <position position="195"/>
    </location>
    <ligand>
        <name>substrate</name>
    </ligand>
</feature>
<evidence type="ECO:0000313" key="7">
    <source>
        <dbReference type="EMBL" id="MSS36793.1"/>
    </source>
</evidence>
<comment type="similarity">
    <text evidence="1 5">Belongs to the NAD(P)-dependent epimerase/dehydratase family. Fucose synthase subfamily.</text>
</comment>
<comment type="caution">
    <text evidence="7">The sequence shown here is derived from an EMBL/GenBank/DDBJ whole genome shotgun (WGS) entry which is preliminary data.</text>
</comment>
<dbReference type="PANTHER" id="PTHR43238:SF1">
    <property type="entry name" value="GDP-L-FUCOSE SYNTHASE"/>
    <property type="match status" value="1"/>
</dbReference>
<comment type="function">
    <text evidence="5">Catalyzes the two-step NADP-dependent conversion of GDP-4-dehydro-6-deoxy-D-mannose to GDP-fucose, involving an epimerase and a reductase reaction.</text>
</comment>
<dbReference type="GO" id="GO:0070401">
    <property type="term" value="F:NADP+ binding"/>
    <property type="evidence" value="ECO:0007669"/>
    <property type="project" value="UniProtKB-UniRule"/>
</dbReference>
<dbReference type="Proteomes" id="UP000429958">
    <property type="component" value="Unassembled WGS sequence"/>
</dbReference>
<dbReference type="Pfam" id="PF01370">
    <property type="entry name" value="Epimerase"/>
    <property type="match status" value="1"/>
</dbReference>
<proteinExistence type="inferred from homology"/>
<protein>
    <recommendedName>
        <fullName evidence="5">GDP-L-fucose synthase</fullName>
        <ecNumber evidence="5">1.1.1.271</ecNumber>
    </recommendedName>
    <alternativeName>
        <fullName evidence="5">GDP-4-keto-6-deoxy-D-mannose-3,5-epimerase-4-reductase</fullName>
    </alternativeName>
</protein>
<dbReference type="HAMAP" id="MF_00956">
    <property type="entry name" value="GDP_fucose_synth"/>
    <property type="match status" value="1"/>
</dbReference>
<evidence type="ECO:0000256" key="4">
    <source>
        <dbReference type="ARBA" id="ARBA00023235"/>
    </source>
</evidence>
<evidence type="ECO:0000259" key="6">
    <source>
        <dbReference type="Pfam" id="PF01370"/>
    </source>
</evidence>
<dbReference type="GO" id="GO:0050577">
    <property type="term" value="F:GDP-L-fucose synthase activity"/>
    <property type="evidence" value="ECO:0007669"/>
    <property type="project" value="UniProtKB-UniRule"/>
</dbReference>
<dbReference type="PANTHER" id="PTHR43238">
    <property type="entry name" value="GDP-L-FUCOSE SYNTHASE"/>
    <property type="match status" value="1"/>
</dbReference>
<feature type="binding site" evidence="5">
    <location>
        <begin position="171"/>
        <end position="174"/>
    </location>
    <ligand>
        <name>NADP(+)</name>
        <dbReference type="ChEBI" id="CHEBI:58349"/>
    </ligand>
</feature>
<feature type="binding site" evidence="5">
    <location>
        <begin position="18"/>
        <end position="24"/>
    </location>
    <ligand>
        <name>NADP(+)</name>
        <dbReference type="ChEBI" id="CHEBI:58349"/>
    </ligand>
</feature>
<dbReference type="UniPathway" id="UPA00128">
    <property type="reaction ID" value="UER00191"/>
</dbReference>
<dbReference type="GO" id="GO:0042351">
    <property type="term" value="P:'de novo' GDP-L-fucose biosynthetic process"/>
    <property type="evidence" value="ECO:0007669"/>
    <property type="project" value="UniProtKB-UniRule"/>
</dbReference>
<feature type="domain" description="NAD-dependent epimerase/dehydratase" evidence="6">
    <location>
        <begin position="14"/>
        <end position="245"/>
    </location>
</feature>
<keyword evidence="3 5" id="KW-0560">Oxidoreductase</keyword>
<keyword evidence="5" id="KW-0511">Multifunctional enzyme</keyword>
<evidence type="ECO:0000313" key="8">
    <source>
        <dbReference type="Proteomes" id="UP000429958"/>
    </source>
</evidence>
<feature type="binding site" evidence="5">
    <location>
        <position position="148"/>
    </location>
    <ligand>
        <name>NADP(+)</name>
        <dbReference type="ChEBI" id="CHEBI:58349"/>
    </ligand>
</feature>
<dbReference type="InterPro" id="IPR036291">
    <property type="entry name" value="NAD(P)-bd_dom_sf"/>
</dbReference>
<evidence type="ECO:0000256" key="3">
    <source>
        <dbReference type="ARBA" id="ARBA00023002"/>
    </source>
</evidence>
<dbReference type="AlphaFoldDB" id="A0A7X2NM04"/>
<comment type="pathway">
    <text evidence="5">Nucleotide-sugar biosynthesis; GDP-L-fucose biosynthesis via de novo pathway; GDP-L-fucose from GDP-alpha-D-mannose: step 2/2.</text>
</comment>
<feature type="binding site" evidence="5">
    <location>
        <position position="217"/>
    </location>
    <ligand>
        <name>substrate</name>
    </ligand>
</feature>
<evidence type="ECO:0000256" key="1">
    <source>
        <dbReference type="ARBA" id="ARBA00005959"/>
    </source>
</evidence>
<dbReference type="SUPFAM" id="SSF51735">
    <property type="entry name" value="NAD(P)-binding Rossmann-fold domains"/>
    <property type="match status" value="1"/>
</dbReference>
<accession>A0A7X2NM04</accession>
<dbReference type="CDD" id="cd05239">
    <property type="entry name" value="GDP_FS_SDR_e"/>
    <property type="match status" value="1"/>
</dbReference>
<dbReference type="Gene3D" id="3.90.25.10">
    <property type="entry name" value="UDP-galactose 4-epimerase, domain 1"/>
    <property type="match status" value="1"/>
</dbReference>
<dbReference type="Gene3D" id="3.40.50.720">
    <property type="entry name" value="NAD(P)-binding Rossmann-like Domain"/>
    <property type="match status" value="1"/>
</dbReference>
<name>A0A7X2NM04_9CLOT</name>